<evidence type="ECO:0000313" key="2">
    <source>
        <dbReference type="EMBL" id="KIM55189.1"/>
    </source>
</evidence>
<gene>
    <name evidence="2" type="ORF">SCLCIDRAFT_30522</name>
</gene>
<dbReference type="OrthoDB" id="2585251at2759"/>
<dbReference type="EMBL" id="KN822139">
    <property type="protein sequence ID" value="KIM55189.1"/>
    <property type="molecule type" value="Genomic_DNA"/>
</dbReference>
<keyword evidence="3" id="KW-1185">Reference proteome</keyword>
<feature type="region of interest" description="Disordered" evidence="1">
    <location>
        <begin position="346"/>
        <end position="370"/>
    </location>
</feature>
<protein>
    <submittedName>
        <fullName evidence="2">Uncharacterized protein</fullName>
    </submittedName>
</protein>
<feature type="compositionally biased region" description="Low complexity" evidence="1">
    <location>
        <begin position="349"/>
        <end position="364"/>
    </location>
</feature>
<dbReference type="AlphaFoldDB" id="A0A0C3DFP4"/>
<evidence type="ECO:0000313" key="3">
    <source>
        <dbReference type="Proteomes" id="UP000053989"/>
    </source>
</evidence>
<proteinExistence type="predicted"/>
<reference evidence="2 3" key="1">
    <citation type="submission" date="2014-04" db="EMBL/GenBank/DDBJ databases">
        <authorList>
            <consortium name="DOE Joint Genome Institute"/>
            <person name="Kuo A."/>
            <person name="Kohler A."/>
            <person name="Nagy L.G."/>
            <person name="Floudas D."/>
            <person name="Copeland A."/>
            <person name="Barry K.W."/>
            <person name="Cichocki N."/>
            <person name="Veneault-Fourrey C."/>
            <person name="LaButti K."/>
            <person name="Lindquist E.A."/>
            <person name="Lipzen A."/>
            <person name="Lundell T."/>
            <person name="Morin E."/>
            <person name="Murat C."/>
            <person name="Sun H."/>
            <person name="Tunlid A."/>
            <person name="Henrissat B."/>
            <person name="Grigoriev I.V."/>
            <person name="Hibbett D.S."/>
            <person name="Martin F."/>
            <person name="Nordberg H.P."/>
            <person name="Cantor M.N."/>
            <person name="Hua S.X."/>
        </authorList>
    </citation>
    <scope>NUCLEOTIDE SEQUENCE [LARGE SCALE GENOMIC DNA]</scope>
    <source>
        <strain evidence="2 3">Foug A</strain>
    </source>
</reference>
<feature type="compositionally biased region" description="Low complexity" evidence="1">
    <location>
        <begin position="593"/>
        <end position="609"/>
    </location>
</feature>
<feature type="region of interest" description="Disordered" evidence="1">
    <location>
        <begin position="17"/>
        <end position="49"/>
    </location>
</feature>
<reference evidence="3" key="2">
    <citation type="submission" date="2015-01" db="EMBL/GenBank/DDBJ databases">
        <title>Evolutionary Origins and Diversification of the Mycorrhizal Mutualists.</title>
        <authorList>
            <consortium name="DOE Joint Genome Institute"/>
            <consortium name="Mycorrhizal Genomics Consortium"/>
            <person name="Kohler A."/>
            <person name="Kuo A."/>
            <person name="Nagy L.G."/>
            <person name="Floudas D."/>
            <person name="Copeland A."/>
            <person name="Barry K.W."/>
            <person name="Cichocki N."/>
            <person name="Veneault-Fourrey C."/>
            <person name="LaButti K."/>
            <person name="Lindquist E.A."/>
            <person name="Lipzen A."/>
            <person name="Lundell T."/>
            <person name="Morin E."/>
            <person name="Murat C."/>
            <person name="Riley R."/>
            <person name="Ohm R."/>
            <person name="Sun H."/>
            <person name="Tunlid A."/>
            <person name="Henrissat B."/>
            <person name="Grigoriev I.V."/>
            <person name="Hibbett D.S."/>
            <person name="Martin F."/>
        </authorList>
    </citation>
    <scope>NUCLEOTIDE SEQUENCE [LARGE SCALE GENOMIC DNA]</scope>
    <source>
        <strain evidence="3">Foug A</strain>
    </source>
</reference>
<dbReference type="Proteomes" id="UP000053989">
    <property type="component" value="Unassembled WGS sequence"/>
</dbReference>
<name>A0A0C3DFP4_9AGAM</name>
<dbReference type="STRING" id="1036808.A0A0C3DFP4"/>
<accession>A0A0C3DFP4</accession>
<dbReference type="InParanoid" id="A0A0C3DFP4"/>
<feature type="region of interest" description="Disordered" evidence="1">
    <location>
        <begin position="585"/>
        <end position="640"/>
    </location>
</feature>
<organism evidence="2 3">
    <name type="scientific">Scleroderma citrinum Foug A</name>
    <dbReference type="NCBI Taxonomy" id="1036808"/>
    <lineage>
        <taxon>Eukaryota</taxon>
        <taxon>Fungi</taxon>
        <taxon>Dikarya</taxon>
        <taxon>Basidiomycota</taxon>
        <taxon>Agaricomycotina</taxon>
        <taxon>Agaricomycetes</taxon>
        <taxon>Agaricomycetidae</taxon>
        <taxon>Boletales</taxon>
        <taxon>Sclerodermatineae</taxon>
        <taxon>Sclerodermataceae</taxon>
        <taxon>Scleroderma</taxon>
    </lineage>
</organism>
<dbReference type="HOGENOM" id="CLU_027591_0_0_1"/>
<sequence>MSVVLNGVRSHLRQGIGVSSRWPGQTTSGSRAIHIPSSGPHPTPPVTPAQRLFSQTRTLFSRFVSHLTAPGLTHTAASRPAHASKSLLRPAHSSSHSIQAGFSLPVKHALSRPLSAPRLPRAPVVPANVTHVGLGTARAFHSGRPIFQNMVENVPIATRALWEVEWEEKMKKKAARKLRRAKENCAPVSKTKDKLKLRPEPLSVKVKNDHAEPSEFDIYFPVQPAPAITTYLLVPLAPTPTARLPLSVGSVTHPLLPISEVASTHYNHRLHTLRVSTLFARLDSGQVWDDPAVTVDAYAYGPRNSSDDNAHEKQCTVLRVSFAGWTADRVRAIVGDSAEGWCTMEESHQPSATTTPTQPSMAMQETPTSVLSPLSTALDSASVSELGLDEAEAFEAEAPDDGLGFALPSTAVASAQHELVLPTLDFSSSFMDAAHASAVLPPPQPEMFLRTASELARDAEADEWSFASAATSPSAGSSLSLSDSDEYLFSPPYAPMERPIDESWDDLAKHCSPRLDEAEAIEAEAPDDGLGVALPATAVASAQHELVLPTLDFSSSFMDAAHASAMLPPPQPEMSLRTASELARDAEADERSFASAATSPSAGSSLSLSDSDEYLFSPPYAPTPMERPIDESWDDLGMGQSSSFVQNFRQSELSSW</sequence>
<evidence type="ECO:0000256" key="1">
    <source>
        <dbReference type="SAM" id="MobiDB-lite"/>
    </source>
</evidence>